<dbReference type="Pfam" id="PF01436">
    <property type="entry name" value="NHL"/>
    <property type="match status" value="3"/>
</dbReference>
<feature type="domain" description="IPT/TIG" evidence="4">
    <location>
        <begin position="44"/>
        <end position="116"/>
    </location>
</feature>
<evidence type="ECO:0000256" key="2">
    <source>
        <dbReference type="PROSITE-ProRule" id="PRU00504"/>
    </source>
</evidence>
<dbReference type="PANTHER" id="PTHR13833">
    <property type="match status" value="1"/>
</dbReference>
<feature type="chain" id="PRO_5046817373" evidence="3">
    <location>
        <begin position="28"/>
        <end position="460"/>
    </location>
</feature>
<evidence type="ECO:0000256" key="3">
    <source>
        <dbReference type="SAM" id="SignalP"/>
    </source>
</evidence>
<dbReference type="Gene3D" id="2.60.40.10">
    <property type="entry name" value="Immunoglobulins"/>
    <property type="match status" value="1"/>
</dbReference>
<keyword evidence="3" id="KW-0732">Signal</keyword>
<dbReference type="EMBL" id="JAGHKO010000005">
    <property type="protein sequence ID" value="MBO9203018.1"/>
    <property type="molecule type" value="Genomic_DNA"/>
</dbReference>
<dbReference type="InterPro" id="IPR002909">
    <property type="entry name" value="IPT_dom"/>
</dbReference>
<gene>
    <name evidence="5" type="ORF">J7I42_22190</name>
</gene>
<proteinExistence type="predicted"/>
<dbReference type="Pfam" id="PF01833">
    <property type="entry name" value="TIG"/>
    <property type="match status" value="1"/>
</dbReference>
<keyword evidence="1" id="KW-0677">Repeat</keyword>
<dbReference type="InterPro" id="IPR011042">
    <property type="entry name" value="6-blade_b-propeller_TolB-like"/>
</dbReference>
<protein>
    <submittedName>
        <fullName evidence="5">SMP-30/gluconolactonase/LRE family protein</fullName>
    </submittedName>
</protein>
<evidence type="ECO:0000256" key="1">
    <source>
        <dbReference type="ARBA" id="ARBA00022737"/>
    </source>
</evidence>
<accession>A0ABS3YYM3</accession>
<dbReference type="SUPFAM" id="SSF81296">
    <property type="entry name" value="E set domains"/>
    <property type="match status" value="1"/>
</dbReference>
<name>A0ABS3YYM3_9BACT</name>
<dbReference type="InterPro" id="IPR001258">
    <property type="entry name" value="NHL_repeat"/>
</dbReference>
<reference evidence="5 6" key="1">
    <citation type="submission" date="2021-03" db="EMBL/GenBank/DDBJ databases">
        <title>Assistant Professor.</title>
        <authorList>
            <person name="Huq M.A."/>
        </authorList>
    </citation>
    <scope>NUCLEOTIDE SEQUENCE [LARGE SCALE GENOMIC DNA]</scope>
    <source>
        <strain evidence="5 6">MAH-29</strain>
    </source>
</reference>
<keyword evidence="6" id="KW-1185">Reference proteome</keyword>
<feature type="signal peptide" evidence="3">
    <location>
        <begin position="1"/>
        <end position="27"/>
    </location>
</feature>
<dbReference type="InterPro" id="IPR013783">
    <property type="entry name" value="Ig-like_fold"/>
</dbReference>
<dbReference type="CDD" id="cd14953">
    <property type="entry name" value="NHL_like_1"/>
    <property type="match status" value="1"/>
</dbReference>
<evidence type="ECO:0000259" key="4">
    <source>
        <dbReference type="Pfam" id="PF01833"/>
    </source>
</evidence>
<dbReference type="Proteomes" id="UP000677244">
    <property type="component" value="Unassembled WGS sequence"/>
</dbReference>
<dbReference type="RefSeq" id="WP_209141074.1">
    <property type="nucleotide sequence ID" value="NZ_JAGHKO010000005.1"/>
</dbReference>
<dbReference type="InterPro" id="IPR014756">
    <property type="entry name" value="Ig_E-set"/>
</dbReference>
<dbReference type="Gene3D" id="2.120.10.30">
    <property type="entry name" value="TolB, C-terminal domain"/>
    <property type="match status" value="4"/>
</dbReference>
<dbReference type="PANTHER" id="PTHR13833:SF71">
    <property type="entry name" value="NHL DOMAIN-CONTAINING PROTEIN"/>
    <property type="match status" value="1"/>
</dbReference>
<feature type="repeat" description="NHL" evidence="2">
    <location>
        <begin position="245"/>
        <end position="286"/>
    </location>
</feature>
<comment type="caution">
    <text evidence="5">The sequence shown here is derived from an EMBL/GenBank/DDBJ whole genome shotgun (WGS) entry which is preliminary data.</text>
</comment>
<organism evidence="5 6">
    <name type="scientific">Niastella soli</name>
    <dbReference type="NCBI Taxonomy" id="2821487"/>
    <lineage>
        <taxon>Bacteria</taxon>
        <taxon>Pseudomonadati</taxon>
        <taxon>Bacteroidota</taxon>
        <taxon>Chitinophagia</taxon>
        <taxon>Chitinophagales</taxon>
        <taxon>Chitinophagaceae</taxon>
        <taxon>Niastella</taxon>
    </lineage>
</organism>
<sequence>MKMTFRGALLCASIASCLILFSCSKNDSSSDPSSNPPKDSVVTPVVNSISPSHGTATTSVTIYGAGFSEFVTQDSVLFNGVKAVLVSASKTQIVAKVPLGCGTGKITVYCNGTQITGPVFTYDPSYVVSLLAGSGNMGFTNGTGAAASFWGLGDVVTDASGNVYVTEMGNHTIRKITPDGVVTTLAGGLGTGAEDGTGIDAHFYNVKGIAIDAAGTLYVCDDGNYIIRKITLSGVVTTLTSGGYGFADGPGATAKFSTVEGIAVDKNGNVYVCDAGNNRIRKITPAGVVSTLAGTGVPGGNDGPGASATFNAPIDVAVDISGNVYVTENSRKQFYNNVYYPGNNKIRKITPDGTVSTFAGSGAVGATNGNGAAASFNDPGGLCFDSNGNLYVTEVSGNSIRKITPNGDVTTVAGSISAGATNGTIDVATFKNPVGIAADNNGNLYVADFGNVMIRKLSLK</sequence>
<evidence type="ECO:0000313" key="5">
    <source>
        <dbReference type="EMBL" id="MBO9203018.1"/>
    </source>
</evidence>
<evidence type="ECO:0000313" key="6">
    <source>
        <dbReference type="Proteomes" id="UP000677244"/>
    </source>
</evidence>
<dbReference type="PROSITE" id="PS51257">
    <property type="entry name" value="PROKAR_LIPOPROTEIN"/>
    <property type="match status" value="1"/>
</dbReference>
<dbReference type="PROSITE" id="PS51125">
    <property type="entry name" value="NHL"/>
    <property type="match status" value="1"/>
</dbReference>
<dbReference type="SUPFAM" id="SSF101898">
    <property type="entry name" value="NHL repeat"/>
    <property type="match status" value="1"/>
</dbReference>